<dbReference type="SUPFAM" id="SSF74650">
    <property type="entry name" value="Galactose mutarotase-like"/>
    <property type="match status" value="1"/>
</dbReference>
<proteinExistence type="predicted"/>
<dbReference type="Gene3D" id="2.70.98.10">
    <property type="match status" value="1"/>
</dbReference>
<reference evidence="1" key="1">
    <citation type="journal article" date="2014" name="Int. J. Syst. Evol. Microbiol.">
        <title>Complete genome sequence of Corynebacterium casei LMG S-19264T (=DSM 44701T), isolated from a smear-ripened cheese.</title>
        <authorList>
            <consortium name="US DOE Joint Genome Institute (JGI-PGF)"/>
            <person name="Walter F."/>
            <person name="Albersmeier A."/>
            <person name="Kalinowski J."/>
            <person name="Ruckert C."/>
        </authorList>
    </citation>
    <scope>NUCLEOTIDE SEQUENCE</scope>
    <source>
        <strain evidence="1">KCTC 12870</strain>
    </source>
</reference>
<dbReference type="GO" id="GO:0003824">
    <property type="term" value="F:catalytic activity"/>
    <property type="evidence" value="ECO:0007669"/>
    <property type="project" value="InterPro"/>
</dbReference>
<sequence length="256" mass="28630">MGADELLPNLKPETLQGHALPDHGEVWSSSVDWDADLLESSGVLKTYLDLKVLPLRYSREISLDGAMVRIRFIVENLSEKKIPFLWAWHPIFTVKAGDKMYLDTVPPEFLVVGHPGLGQVSIGDVITWPGLEAGVDLSQLSFPEIPKAGIKVYSDSPADGRILLSNTFTGAALTVEYDLGFLPYLSLWLSRGVWGNAHHLILEPTNRASEYLSDETEKLKSSGWLLRRERREWEIRLTNHSVRTSAEPASGDNFIH</sequence>
<dbReference type="InterPro" id="IPR014718">
    <property type="entry name" value="GH-type_carb-bd"/>
</dbReference>
<dbReference type="InterPro" id="IPR011013">
    <property type="entry name" value="Gal_mutarotase_sf_dom"/>
</dbReference>
<dbReference type="GO" id="GO:0030246">
    <property type="term" value="F:carbohydrate binding"/>
    <property type="evidence" value="ECO:0007669"/>
    <property type="project" value="InterPro"/>
</dbReference>
<evidence type="ECO:0000313" key="2">
    <source>
        <dbReference type="Proteomes" id="UP000642829"/>
    </source>
</evidence>
<dbReference type="Proteomes" id="UP000642829">
    <property type="component" value="Unassembled WGS sequence"/>
</dbReference>
<gene>
    <name evidence="1" type="ORF">GCM10007047_34050</name>
</gene>
<keyword evidence="2" id="KW-1185">Reference proteome</keyword>
<accession>A0A8J3DEA2</accession>
<reference evidence="1" key="2">
    <citation type="submission" date="2020-09" db="EMBL/GenBank/DDBJ databases">
        <authorList>
            <person name="Sun Q."/>
            <person name="Kim S."/>
        </authorList>
    </citation>
    <scope>NUCLEOTIDE SEQUENCE</scope>
    <source>
        <strain evidence="1">KCTC 12870</strain>
    </source>
</reference>
<name>A0A8J3DEA2_9BACT</name>
<dbReference type="EMBL" id="BMXG01000040">
    <property type="protein sequence ID" value="GHC13980.1"/>
    <property type="molecule type" value="Genomic_DNA"/>
</dbReference>
<dbReference type="AlphaFoldDB" id="A0A8J3DEA2"/>
<evidence type="ECO:0008006" key="3">
    <source>
        <dbReference type="Google" id="ProtNLM"/>
    </source>
</evidence>
<comment type="caution">
    <text evidence="1">The sequence shown here is derived from an EMBL/GenBank/DDBJ whole genome shotgun (WGS) entry which is preliminary data.</text>
</comment>
<dbReference type="GO" id="GO:0005975">
    <property type="term" value="P:carbohydrate metabolic process"/>
    <property type="evidence" value="ECO:0007669"/>
    <property type="project" value="InterPro"/>
</dbReference>
<evidence type="ECO:0000313" key="1">
    <source>
        <dbReference type="EMBL" id="GHC13980.1"/>
    </source>
</evidence>
<protein>
    <recommendedName>
        <fullName evidence="3">Aldose 1-epimerase</fullName>
    </recommendedName>
</protein>
<organism evidence="1 2">
    <name type="scientific">Cerasicoccus arenae</name>
    <dbReference type="NCBI Taxonomy" id="424488"/>
    <lineage>
        <taxon>Bacteria</taxon>
        <taxon>Pseudomonadati</taxon>
        <taxon>Verrucomicrobiota</taxon>
        <taxon>Opitutia</taxon>
        <taxon>Puniceicoccales</taxon>
        <taxon>Cerasicoccaceae</taxon>
        <taxon>Cerasicoccus</taxon>
    </lineage>
</organism>